<dbReference type="GO" id="GO:0016705">
    <property type="term" value="F:oxidoreductase activity, acting on paired donors, with incorporation or reduction of molecular oxygen"/>
    <property type="evidence" value="ECO:0007669"/>
    <property type="project" value="InterPro"/>
</dbReference>
<evidence type="ECO:0000256" key="1">
    <source>
        <dbReference type="ARBA" id="ARBA00010617"/>
    </source>
</evidence>
<keyword evidence="3" id="KW-1185">Reference proteome</keyword>
<evidence type="ECO:0000313" key="2">
    <source>
        <dbReference type="EMBL" id="SFD79999.1"/>
    </source>
</evidence>
<dbReference type="GO" id="GO:0005506">
    <property type="term" value="F:iron ion binding"/>
    <property type="evidence" value="ECO:0007669"/>
    <property type="project" value="InterPro"/>
</dbReference>
<dbReference type="SUPFAM" id="SSF48264">
    <property type="entry name" value="Cytochrome P450"/>
    <property type="match status" value="1"/>
</dbReference>
<dbReference type="GO" id="GO:0004497">
    <property type="term" value="F:monooxygenase activity"/>
    <property type="evidence" value="ECO:0007669"/>
    <property type="project" value="InterPro"/>
</dbReference>
<comment type="similarity">
    <text evidence="1">Belongs to the cytochrome P450 family.</text>
</comment>
<dbReference type="InterPro" id="IPR002397">
    <property type="entry name" value="Cyt_P450_B"/>
</dbReference>
<reference evidence="2 3" key="1">
    <citation type="submission" date="2016-10" db="EMBL/GenBank/DDBJ databases">
        <authorList>
            <person name="de Groot N.N."/>
        </authorList>
    </citation>
    <scope>NUCLEOTIDE SEQUENCE [LARGE SCALE GENOMIC DNA]</scope>
    <source>
        <strain evidence="2 3">CGMCC 4.5739</strain>
    </source>
</reference>
<dbReference type="Proteomes" id="UP000199207">
    <property type="component" value="Unassembled WGS sequence"/>
</dbReference>
<dbReference type="Gene3D" id="1.10.630.10">
    <property type="entry name" value="Cytochrome P450"/>
    <property type="match status" value="1"/>
</dbReference>
<dbReference type="PANTHER" id="PTHR46696:SF1">
    <property type="entry name" value="CYTOCHROME P450 YJIB-RELATED"/>
    <property type="match status" value="1"/>
</dbReference>
<dbReference type="GO" id="GO:0020037">
    <property type="term" value="F:heme binding"/>
    <property type="evidence" value="ECO:0007669"/>
    <property type="project" value="InterPro"/>
</dbReference>
<proteinExistence type="inferred from homology"/>
<evidence type="ECO:0000313" key="3">
    <source>
        <dbReference type="Proteomes" id="UP000199207"/>
    </source>
</evidence>
<protein>
    <submittedName>
        <fullName evidence="2">Cytochrome P450</fullName>
    </submittedName>
</protein>
<dbReference type="OrthoDB" id="4133219at2"/>
<dbReference type="AlphaFoldDB" id="A0A1I1VAS0"/>
<dbReference type="PANTHER" id="PTHR46696">
    <property type="entry name" value="P450, PUTATIVE (EUROFUNG)-RELATED"/>
    <property type="match status" value="1"/>
</dbReference>
<organism evidence="2 3">
    <name type="scientific">Streptomyces aidingensis</name>
    <dbReference type="NCBI Taxonomy" id="910347"/>
    <lineage>
        <taxon>Bacteria</taxon>
        <taxon>Bacillati</taxon>
        <taxon>Actinomycetota</taxon>
        <taxon>Actinomycetes</taxon>
        <taxon>Kitasatosporales</taxon>
        <taxon>Streptomycetaceae</taxon>
        <taxon>Streptomyces</taxon>
    </lineage>
</organism>
<dbReference type="PRINTS" id="PR00359">
    <property type="entry name" value="BP450"/>
</dbReference>
<gene>
    <name evidence="2" type="ORF">SAMN05421773_13212</name>
</gene>
<accession>A0A1I1VAS0</accession>
<dbReference type="InterPro" id="IPR036396">
    <property type="entry name" value="Cyt_P450_sf"/>
</dbReference>
<dbReference type="STRING" id="910347.SAMN05421773_13212"/>
<dbReference type="EMBL" id="FOLM01000032">
    <property type="protein sequence ID" value="SFD79999.1"/>
    <property type="molecule type" value="Genomic_DNA"/>
</dbReference>
<name>A0A1I1VAS0_9ACTN</name>
<sequence>MTPSPAAAVPPACPAHHNAADAGSSPGGLPALFGPGFAAAPDTVYARLRACGPAALVELAPGVEAFVVTSYSAALEVLRSPYFSKDARRWQALARGQVPTGNQVVPMMGWRPSLLFADGASHLRLRTSIDDALALVRALTLRGYVQACARELIGAFRTAGEADLVAQYADRLPIAVFARLFGCPGELAERMSVACGQMIDAEPQTAQRGSDDLARCLHDLITVKRRRPGPDVTSHLLAHPTALSDEEMVHQLVVLIGAGTVPQAAWISTALMMLLTDDRFSADLTGGSLTVTDALNEALWTHSPMSNFCFHYATRPCRLHDEHGRATDIPTGVPVLISHAAANTGPALAAAGPDRYADNHAHLAWSAGPHTCPAQAMATTIAETAIETLLDALPGLELAIPATGLHWRPGPFHRSLAALPTRFPTDQAPTVHAHP</sequence>
<dbReference type="RefSeq" id="WP_093841762.1">
    <property type="nucleotide sequence ID" value="NZ_FOLM01000032.1"/>
</dbReference>